<feature type="transmembrane region" description="Helical" evidence="10">
    <location>
        <begin position="42"/>
        <end position="62"/>
    </location>
</feature>
<feature type="transmembrane region" description="Helical" evidence="10">
    <location>
        <begin position="249"/>
        <end position="266"/>
    </location>
</feature>
<keyword evidence="4" id="KW-0997">Cell inner membrane</keyword>
<evidence type="ECO:0000259" key="12">
    <source>
        <dbReference type="Pfam" id="PF16327"/>
    </source>
</evidence>
<dbReference type="GO" id="GO:0016829">
    <property type="term" value="F:lyase activity"/>
    <property type="evidence" value="ECO:0007669"/>
    <property type="project" value="UniProtKB-KW"/>
</dbReference>
<organism evidence="13 14">
    <name type="scientific">Caenispirillum salinarum AK4</name>
    <dbReference type="NCBI Taxonomy" id="1238182"/>
    <lineage>
        <taxon>Bacteria</taxon>
        <taxon>Pseudomonadati</taxon>
        <taxon>Pseudomonadota</taxon>
        <taxon>Alphaproteobacteria</taxon>
        <taxon>Rhodospirillales</taxon>
        <taxon>Novispirillaceae</taxon>
        <taxon>Caenispirillum</taxon>
    </lineage>
</organism>
<evidence type="ECO:0000256" key="1">
    <source>
        <dbReference type="ARBA" id="ARBA00004429"/>
    </source>
</evidence>
<name>K9GUJ2_9PROT</name>
<evidence type="ECO:0000256" key="4">
    <source>
        <dbReference type="ARBA" id="ARBA00022519"/>
    </source>
</evidence>
<dbReference type="RefSeq" id="WP_009541293.1">
    <property type="nucleotide sequence ID" value="NZ_ANHY01000014.1"/>
</dbReference>
<dbReference type="STRING" id="1238182.C882_0635"/>
<gene>
    <name evidence="13" type="ORF">C882_0635</name>
</gene>
<comment type="subcellular location">
    <subcellularLocation>
        <location evidence="1">Cell inner membrane</location>
        <topology evidence="1">Multi-pass membrane protein</topology>
    </subcellularLocation>
</comment>
<comment type="function">
    <text evidence="9">Required for the biogenesis of c-type cytochromes. Possible subunit of a heme lyase.</text>
</comment>
<dbReference type="PANTHER" id="PTHR43653">
    <property type="entry name" value="CYTOCHROME C ASSEMBLY PROTEIN-RELATED"/>
    <property type="match status" value="1"/>
</dbReference>
<feature type="transmembrane region" description="Helical" evidence="10">
    <location>
        <begin position="125"/>
        <end position="144"/>
    </location>
</feature>
<dbReference type="GO" id="GO:0017004">
    <property type="term" value="P:cytochrome complex assembly"/>
    <property type="evidence" value="ECO:0007669"/>
    <property type="project" value="UniProtKB-KW"/>
</dbReference>
<feature type="transmembrane region" description="Helical" evidence="10">
    <location>
        <begin position="6"/>
        <end position="30"/>
    </location>
</feature>
<dbReference type="GO" id="GO:0005886">
    <property type="term" value="C:plasma membrane"/>
    <property type="evidence" value="ECO:0007669"/>
    <property type="project" value="UniProtKB-SubCell"/>
</dbReference>
<feature type="transmembrane region" description="Helical" evidence="10">
    <location>
        <begin position="312"/>
        <end position="331"/>
    </location>
</feature>
<reference evidence="13 14" key="1">
    <citation type="journal article" date="2013" name="Genome Announc.">
        <title>Draft Genome Sequence of an Alphaproteobacterium, Caenispirillum salinarum AK4(T), Isolated from a Solar Saltern.</title>
        <authorList>
            <person name="Khatri I."/>
            <person name="Singh A."/>
            <person name="Korpole S."/>
            <person name="Pinnaka A.K."/>
            <person name="Subramanian S."/>
        </authorList>
    </citation>
    <scope>NUCLEOTIDE SEQUENCE [LARGE SCALE GENOMIC DNA]</scope>
    <source>
        <strain evidence="13 14">AK4</strain>
    </source>
</reference>
<evidence type="ECO:0000256" key="5">
    <source>
        <dbReference type="ARBA" id="ARBA00022692"/>
    </source>
</evidence>
<comment type="similarity">
    <text evidence="2">Belongs to the CcmF/CycK/Ccl1/NrfE/CcsA family.</text>
</comment>
<dbReference type="InterPro" id="IPR003567">
    <property type="entry name" value="Cyt_c_biogenesis"/>
</dbReference>
<evidence type="ECO:0000256" key="10">
    <source>
        <dbReference type="SAM" id="Phobius"/>
    </source>
</evidence>
<dbReference type="GO" id="GO:0015232">
    <property type="term" value="F:heme transmembrane transporter activity"/>
    <property type="evidence" value="ECO:0007669"/>
    <property type="project" value="InterPro"/>
</dbReference>
<protein>
    <submittedName>
        <fullName evidence="13">Cytochrome c heme lyase subunit CcmF</fullName>
    </submittedName>
</protein>
<feature type="domain" description="Cytochrome c assembly protein" evidence="11">
    <location>
        <begin position="89"/>
        <end position="295"/>
    </location>
</feature>
<dbReference type="InterPro" id="IPR003568">
    <property type="entry name" value="Cyt_c_biogenesis_CcmF"/>
</dbReference>
<keyword evidence="8 10" id="KW-0472">Membrane</keyword>
<dbReference type="InterPro" id="IPR002541">
    <property type="entry name" value="Cyt_c_assembly"/>
</dbReference>
<evidence type="ECO:0000256" key="3">
    <source>
        <dbReference type="ARBA" id="ARBA00022475"/>
    </source>
</evidence>
<sequence length="639" mass="67125">MITELGHFALALAAILSVFLAIVPLSGVVARSGRLVAMAPPAGVGVLILVATAFAALVNAYVTSDFSVLNVAENSHTAKPLFYKISGVWGNHEGSMLLWALVLAVFTGAVALTGRDLPARFKATVLGIQGMVSTGFLFFILLTSNPFTRLGRPPLEGNGLNPILQDPGLALHPPFLYLGYVGFSVAFSFALAGLVERRIDRDWARWVRPWVLLAWAFLTVGIALGSWWAYYELGWGGWWFWDPVENASFMPWLTGTALLHAVVILAKRDALRSWTVFLAIVTFSLSLLGTFLVRSGVLTSVHAFASSPSRGLFILVLLALTVGGSLLLFGLRAPGLRTASVFAPASREGGVIFGNALLGAATGTVLVGTLYPLFIDVLGLGKISVGAPFFNMAVLPMLGAVVLLMAVVPLLAWKRGGGKSLARDLRPAAAITGIAAASGWVLAPAGVGVLAAIGLGLAGFILAATLAPLARRKLKSLTAGAWGMTLAHSGVGIVVAAITIASIWQIETVRVMAPGETVSFAGHEVTMTELSDVSGPDYTAMQGVLTVTKDAADLGALRPEKRTYVARGQPTTEAAIRSTLVGDLYAALGDASGEGRVVRLYWKPFVNGLWIGSALMLLGGLIALGDRLSKAPGRPRRTA</sequence>
<feature type="transmembrane region" description="Helical" evidence="10">
    <location>
        <begin position="175"/>
        <end position="195"/>
    </location>
</feature>
<feature type="transmembrane region" description="Helical" evidence="10">
    <location>
        <begin position="352"/>
        <end position="374"/>
    </location>
</feature>
<feature type="transmembrane region" description="Helical" evidence="10">
    <location>
        <begin position="449"/>
        <end position="469"/>
    </location>
</feature>
<feature type="transmembrane region" description="Helical" evidence="10">
    <location>
        <begin position="273"/>
        <end position="292"/>
    </location>
</feature>
<dbReference type="EMBL" id="ANHY01000014">
    <property type="protein sequence ID" value="EKV28872.1"/>
    <property type="molecule type" value="Genomic_DNA"/>
</dbReference>
<keyword evidence="7 10" id="KW-1133">Transmembrane helix</keyword>
<feature type="transmembrane region" description="Helical" evidence="10">
    <location>
        <begin position="207"/>
        <end position="229"/>
    </location>
</feature>
<dbReference type="PANTHER" id="PTHR43653:SF1">
    <property type="entry name" value="CYTOCHROME C-TYPE BIOGENESIS PROTEIN CCMF"/>
    <property type="match status" value="1"/>
</dbReference>
<evidence type="ECO:0000256" key="7">
    <source>
        <dbReference type="ARBA" id="ARBA00022989"/>
    </source>
</evidence>
<dbReference type="PRINTS" id="PR01410">
    <property type="entry name" value="CCBIOGENESIS"/>
</dbReference>
<proteinExistence type="inferred from homology"/>
<comment type="caution">
    <text evidence="13">The sequence shown here is derived from an EMBL/GenBank/DDBJ whole genome shotgun (WGS) entry which is preliminary data.</text>
</comment>
<keyword evidence="6" id="KW-0201">Cytochrome c-type biogenesis</keyword>
<dbReference type="Pfam" id="PF16327">
    <property type="entry name" value="CcmF_C"/>
    <property type="match status" value="1"/>
</dbReference>
<dbReference type="OrthoDB" id="9761451at2"/>
<dbReference type="Proteomes" id="UP000009881">
    <property type="component" value="Unassembled WGS sequence"/>
</dbReference>
<evidence type="ECO:0000313" key="13">
    <source>
        <dbReference type="EMBL" id="EKV28872.1"/>
    </source>
</evidence>
<evidence type="ECO:0000313" key="14">
    <source>
        <dbReference type="Proteomes" id="UP000009881"/>
    </source>
</evidence>
<evidence type="ECO:0000256" key="8">
    <source>
        <dbReference type="ARBA" id="ARBA00023136"/>
    </source>
</evidence>
<keyword evidence="13" id="KW-0456">Lyase</keyword>
<dbReference type="InterPro" id="IPR032523">
    <property type="entry name" value="CcmF_C"/>
</dbReference>
<dbReference type="NCBIfam" id="NF007691">
    <property type="entry name" value="PRK10369.1"/>
    <property type="match status" value="1"/>
</dbReference>
<evidence type="ECO:0000256" key="9">
    <source>
        <dbReference type="ARBA" id="ARBA00037230"/>
    </source>
</evidence>
<dbReference type="GO" id="GO:0020037">
    <property type="term" value="F:heme binding"/>
    <property type="evidence" value="ECO:0007669"/>
    <property type="project" value="InterPro"/>
</dbReference>
<feature type="transmembrane region" description="Helical" evidence="10">
    <location>
        <begin position="394"/>
        <end position="413"/>
    </location>
</feature>
<dbReference type="NCBIfam" id="TIGR00353">
    <property type="entry name" value="nrfE"/>
    <property type="match status" value="1"/>
</dbReference>
<feature type="transmembrane region" description="Helical" evidence="10">
    <location>
        <begin position="96"/>
        <end position="113"/>
    </location>
</feature>
<dbReference type="eggNOG" id="COG1138">
    <property type="taxonomic scope" value="Bacteria"/>
</dbReference>
<accession>K9GUJ2</accession>
<feature type="transmembrane region" description="Helical" evidence="10">
    <location>
        <begin position="481"/>
        <end position="504"/>
    </location>
</feature>
<dbReference type="PATRIC" id="fig|1238182.3.peg.2849"/>
<feature type="domain" description="Cytochrome c-type biogenesis protein CcmF C-terminal" evidence="12">
    <location>
        <begin position="315"/>
        <end position="627"/>
    </location>
</feature>
<keyword evidence="14" id="KW-1185">Reference proteome</keyword>
<evidence type="ECO:0000256" key="6">
    <source>
        <dbReference type="ARBA" id="ARBA00022748"/>
    </source>
</evidence>
<feature type="transmembrane region" description="Helical" evidence="10">
    <location>
        <begin position="605"/>
        <end position="624"/>
    </location>
</feature>
<evidence type="ECO:0000259" key="11">
    <source>
        <dbReference type="Pfam" id="PF01578"/>
    </source>
</evidence>
<dbReference type="AlphaFoldDB" id="K9GUJ2"/>
<dbReference type="PRINTS" id="PR01411">
    <property type="entry name" value="CCMFBIOGNSIS"/>
</dbReference>
<keyword evidence="3" id="KW-1003">Cell membrane</keyword>
<dbReference type="Pfam" id="PF01578">
    <property type="entry name" value="Cytochrom_C_asm"/>
    <property type="match status" value="1"/>
</dbReference>
<keyword evidence="5 10" id="KW-0812">Transmembrane</keyword>
<evidence type="ECO:0000256" key="2">
    <source>
        <dbReference type="ARBA" id="ARBA00009186"/>
    </source>
</evidence>